<evidence type="ECO:0000313" key="8">
    <source>
        <dbReference type="Proteomes" id="UP000297714"/>
    </source>
</evidence>
<comment type="similarity">
    <text evidence="5">Belongs to the ATP:guanido phosphotransferase family.</text>
</comment>
<keyword evidence="4 5" id="KW-0067">ATP-binding</keyword>
<gene>
    <name evidence="7" type="ORF">CAGA_03610</name>
</gene>
<comment type="caution">
    <text evidence="7">The sequence shown here is derived from an EMBL/GenBank/DDBJ whole genome shotgun (WGS) entry which is preliminary data.</text>
</comment>
<dbReference type="InterPro" id="IPR022414">
    <property type="entry name" value="ATP-guanido_PTrfase_cat"/>
</dbReference>
<name>A0A4Z0YFE8_9FIRM</name>
<dbReference type="PANTHER" id="PTHR11547:SF38">
    <property type="entry name" value="ARGININE KINASE 1-RELATED"/>
    <property type="match status" value="1"/>
</dbReference>
<proteinExistence type="inferred from homology"/>
<feature type="binding site" evidence="5">
    <location>
        <begin position="165"/>
        <end position="169"/>
    </location>
    <ligand>
        <name>ATP</name>
        <dbReference type="ChEBI" id="CHEBI:30616"/>
    </ligand>
</feature>
<evidence type="ECO:0000256" key="3">
    <source>
        <dbReference type="ARBA" id="ARBA00022777"/>
    </source>
</evidence>
<evidence type="ECO:0000256" key="2">
    <source>
        <dbReference type="ARBA" id="ARBA00022741"/>
    </source>
</evidence>
<evidence type="ECO:0000256" key="1">
    <source>
        <dbReference type="ARBA" id="ARBA00022679"/>
    </source>
</evidence>
<comment type="caution">
    <text evidence="5">Lacks conserved residue(s) required for the propagation of feature annotation.</text>
</comment>
<dbReference type="RefSeq" id="WP_135657074.1">
    <property type="nucleotide sequence ID" value="NZ_SRMQ01000001.1"/>
</dbReference>
<keyword evidence="8" id="KW-1185">Reference proteome</keyword>
<dbReference type="Proteomes" id="UP000297714">
    <property type="component" value="Unassembled WGS sequence"/>
</dbReference>
<dbReference type="PANTHER" id="PTHR11547">
    <property type="entry name" value="ARGININE OR CREATINE KINASE"/>
    <property type="match status" value="1"/>
</dbReference>
<dbReference type="PROSITE" id="PS51510">
    <property type="entry name" value="PHOSPHAGEN_KINASE_C"/>
    <property type="match status" value="1"/>
</dbReference>
<dbReference type="Pfam" id="PF00217">
    <property type="entry name" value="ATP-gua_Ptrans"/>
    <property type="match status" value="1"/>
</dbReference>
<protein>
    <submittedName>
        <fullName evidence="7">Putative ATP:guanido phosphotransferase</fullName>
        <ecNumber evidence="7">2.7.3.-</ecNumber>
    </submittedName>
</protein>
<dbReference type="CDD" id="cd07930">
    <property type="entry name" value="bacterial_phosphagen_kinase"/>
    <property type="match status" value="1"/>
</dbReference>
<dbReference type="InterPro" id="IPR023660">
    <property type="entry name" value="Arg_Kinase"/>
</dbReference>
<sequence length="338" mass="38009">MDNLRENEYDRDVVISTCVHLTRNLNGIPFPARMSRSDRLNVVQRAKEAVKENKALAHILRYIDMEGLSKTEAVSLVERHLVSADFISDCSGRGVFITDDESISIMVNEEDHIHIRVYLWDHDLENAYQKADILDDIFNRSLHFAFHKDLGYLTQDPILLGTGMRASLILHLPALHESGGITRLSSNLSKLGLSLSGIFGAGEGPKGAVYQLSNQVTFGLSEQEAIANLKSIATQLVHQERGLWEELVEKPEIQDAVSRSFALLQSAKMMGYEEFLQLASNVRFGISTGLIEDVNSDQLNRLMIAMQPATLTLRSGRKLTQNERRILRADQIRKILKK</sequence>
<dbReference type="GO" id="GO:0005524">
    <property type="term" value="F:ATP binding"/>
    <property type="evidence" value="ECO:0007669"/>
    <property type="project" value="UniProtKB-UniRule"/>
</dbReference>
<feature type="binding site" evidence="5">
    <location>
        <begin position="16"/>
        <end position="20"/>
    </location>
    <ligand>
        <name>ATP</name>
        <dbReference type="ChEBI" id="CHEBI:30616"/>
    </ligand>
</feature>
<keyword evidence="1 5" id="KW-0808">Transferase</keyword>
<dbReference type="Gene3D" id="3.30.590.10">
    <property type="entry name" value="Glutamine synthetase/guanido kinase, catalytic domain"/>
    <property type="match status" value="1"/>
</dbReference>
<keyword evidence="2 5" id="KW-0547">Nucleotide-binding</keyword>
<organism evidence="7 8">
    <name type="scientific">Caproiciproducens galactitolivorans</name>
    <dbReference type="NCBI Taxonomy" id="642589"/>
    <lineage>
        <taxon>Bacteria</taxon>
        <taxon>Bacillati</taxon>
        <taxon>Bacillota</taxon>
        <taxon>Clostridia</taxon>
        <taxon>Eubacteriales</taxon>
        <taxon>Acutalibacteraceae</taxon>
        <taxon>Caproiciproducens</taxon>
    </lineage>
</organism>
<evidence type="ECO:0000256" key="5">
    <source>
        <dbReference type="PROSITE-ProRule" id="PRU00843"/>
    </source>
</evidence>
<dbReference type="EC" id="2.7.3.-" evidence="7"/>
<accession>A0A4Z0YFE8</accession>
<evidence type="ECO:0000259" key="6">
    <source>
        <dbReference type="PROSITE" id="PS51510"/>
    </source>
</evidence>
<feature type="binding site" evidence="5">
    <location>
        <position position="80"/>
    </location>
    <ligand>
        <name>ATP</name>
        <dbReference type="ChEBI" id="CHEBI:30616"/>
    </ligand>
</feature>
<dbReference type="GO" id="GO:0004111">
    <property type="term" value="F:creatine kinase activity"/>
    <property type="evidence" value="ECO:0007669"/>
    <property type="project" value="InterPro"/>
</dbReference>
<dbReference type="OrthoDB" id="9791353at2"/>
<feature type="binding site" evidence="5">
    <location>
        <begin position="196"/>
        <end position="201"/>
    </location>
    <ligand>
        <name>ATP</name>
        <dbReference type="ChEBI" id="CHEBI:30616"/>
    </ligand>
</feature>
<dbReference type="SUPFAM" id="SSF55931">
    <property type="entry name" value="Glutamine synthetase/guanido kinase"/>
    <property type="match status" value="1"/>
</dbReference>
<evidence type="ECO:0000313" key="7">
    <source>
        <dbReference type="EMBL" id="TGJ77951.1"/>
    </source>
</evidence>
<dbReference type="GO" id="GO:0005615">
    <property type="term" value="C:extracellular space"/>
    <property type="evidence" value="ECO:0007669"/>
    <property type="project" value="TreeGrafter"/>
</dbReference>
<dbReference type="AlphaFoldDB" id="A0A4Z0YFE8"/>
<evidence type="ECO:0000256" key="4">
    <source>
        <dbReference type="ARBA" id="ARBA00022840"/>
    </source>
</evidence>
<dbReference type="InterPro" id="IPR014746">
    <property type="entry name" value="Gln_synth/guanido_kin_cat_dom"/>
</dbReference>
<feature type="domain" description="Phosphagen kinase C-terminal" evidence="6">
    <location>
        <begin position="13"/>
        <end position="243"/>
    </location>
</feature>
<dbReference type="EMBL" id="SRMQ01000001">
    <property type="protein sequence ID" value="TGJ77951.1"/>
    <property type="molecule type" value="Genomic_DNA"/>
</dbReference>
<dbReference type="GO" id="GO:0046314">
    <property type="term" value="P:phosphocreatine biosynthetic process"/>
    <property type="evidence" value="ECO:0007669"/>
    <property type="project" value="InterPro"/>
</dbReference>
<dbReference type="InterPro" id="IPR000749">
    <property type="entry name" value="ATP-guanido_PTrfase"/>
</dbReference>
<reference evidence="7 8" key="1">
    <citation type="submission" date="2019-04" db="EMBL/GenBank/DDBJ databases">
        <authorList>
            <person name="Poehlein A."/>
            <person name="Bengelsdorf F.R."/>
            <person name="Duerre P."/>
            <person name="Daniel R."/>
        </authorList>
    </citation>
    <scope>NUCLEOTIDE SEQUENCE [LARGE SCALE GENOMIC DNA]</scope>
    <source>
        <strain evidence="7 8">BS-1</strain>
    </source>
</reference>
<keyword evidence="3 5" id="KW-0418">Kinase</keyword>